<dbReference type="AlphaFoldDB" id="A0A9X2RA63"/>
<dbReference type="RefSeq" id="WP_119841536.1">
    <property type="nucleotide sequence ID" value="NZ_CALTSF010000032.1"/>
</dbReference>
<feature type="transmembrane region" description="Helical" evidence="14">
    <location>
        <begin position="193"/>
        <end position="211"/>
    </location>
</feature>
<evidence type="ECO:0000256" key="2">
    <source>
        <dbReference type="ARBA" id="ARBA00010621"/>
    </source>
</evidence>
<name>A0A9X2RA63_9BACT</name>
<dbReference type="EMBL" id="JANTYZ010000002">
    <property type="protein sequence ID" value="MCS3864339.1"/>
    <property type="molecule type" value="Genomic_DNA"/>
</dbReference>
<dbReference type="InterPro" id="IPR003824">
    <property type="entry name" value="UppP"/>
</dbReference>
<dbReference type="GO" id="GO:0008360">
    <property type="term" value="P:regulation of cell shape"/>
    <property type="evidence" value="ECO:0007669"/>
    <property type="project" value="UniProtKB-KW"/>
</dbReference>
<comment type="catalytic activity">
    <reaction evidence="13 14">
        <text>di-trans,octa-cis-undecaprenyl diphosphate + H2O = di-trans,octa-cis-undecaprenyl phosphate + phosphate + H(+)</text>
        <dbReference type="Rhea" id="RHEA:28094"/>
        <dbReference type="ChEBI" id="CHEBI:15377"/>
        <dbReference type="ChEBI" id="CHEBI:15378"/>
        <dbReference type="ChEBI" id="CHEBI:43474"/>
        <dbReference type="ChEBI" id="CHEBI:58405"/>
        <dbReference type="ChEBI" id="CHEBI:60392"/>
        <dbReference type="EC" id="3.6.1.27"/>
    </reaction>
</comment>
<evidence type="ECO:0000256" key="9">
    <source>
        <dbReference type="ARBA" id="ARBA00023136"/>
    </source>
</evidence>
<dbReference type="GO" id="GO:0050380">
    <property type="term" value="F:undecaprenyl-diphosphatase activity"/>
    <property type="evidence" value="ECO:0007669"/>
    <property type="project" value="UniProtKB-UniRule"/>
</dbReference>
<dbReference type="PANTHER" id="PTHR30622">
    <property type="entry name" value="UNDECAPRENYL-DIPHOSPHATASE"/>
    <property type="match status" value="1"/>
</dbReference>
<dbReference type="GO" id="GO:0071555">
    <property type="term" value="P:cell wall organization"/>
    <property type="evidence" value="ECO:0007669"/>
    <property type="project" value="UniProtKB-KW"/>
</dbReference>
<protein>
    <recommendedName>
        <fullName evidence="4 14">Undecaprenyl-diphosphatase</fullName>
        <ecNumber evidence="3 14">3.6.1.27</ecNumber>
    </recommendedName>
    <alternativeName>
        <fullName evidence="12 14">Bacitracin resistance protein</fullName>
    </alternativeName>
    <alternativeName>
        <fullName evidence="11 14">Undecaprenyl pyrophosphate phosphatase</fullName>
    </alternativeName>
</protein>
<dbReference type="HAMAP" id="MF_01006">
    <property type="entry name" value="Undec_diphosphatase"/>
    <property type="match status" value="1"/>
</dbReference>
<sequence>MTWWEALLLGLIQGLTEFIPVSSSGHLVLGQYLLGLDKEAADVTFEVFVHFGTVLSILTVYWDDVAELVEEAWAGLRAPRAVPTRFAENDTFRLGVFILVTLVPTGVAYVLFREPLEQAFGSPRFTSAMLVGTGVLLLLTRIGPRPDGDLSGVKAFVVGVAQSCALVPGISRSGATICVALYQNVAPERAANFSFLMLLPVVLGGTVLKGLELMEQGVGAAGLSLGIGTVAAYGSGIGAIYVVLDVVRRGNLQYFAYYCFLIGGLGLWLL</sequence>
<dbReference type="GO" id="GO:0005886">
    <property type="term" value="C:plasma membrane"/>
    <property type="evidence" value="ECO:0007669"/>
    <property type="project" value="UniProtKB-SubCell"/>
</dbReference>
<evidence type="ECO:0000256" key="10">
    <source>
        <dbReference type="ARBA" id="ARBA00023251"/>
    </source>
</evidence>
<dbReference type="EMBL" id="JANUBB010000017">
    <property type="protein sequence ID" value="MCS3953130.1"/>
    <property type="molecule type" value="Genomic_DNA"/>
</dbReference>
<keyword evidence="9 14" id="KW-0472">Membrane</keyword>
<dbReference type="Pfam" id="PF02673">
    <property type="entry name" value="BacA"/>
    <property type="match status" value="1"/>
</dbReference>
<dbReference type="Proteomes" id="UP001155034">
    <property type="component" value="Unassembled WGS sequence"/>
</dbReference>
<evidence type="ECO:0000256" key="14">
    <source>
        <dbReference type="HAMAP-Rule" id="MF_01006"/>
    </source>
</evidence>
<keyword evidence="5 14" id="KW-1003">Cell membrane</keyword>
<dbReference type="GO" id="GO:0009252">
    <property type="term" value="P:peptidoglycan biosynthetic process"/>
    <property type="evidence" value="ECO:0007669"/>
    <property type="project" value="UniProtKB-KW"/>
</dbReference>
<evidence type="ECO:0000256" key="3">
    <source>
        <dbReference type="ARBA" id="ARBA00012374"/>
    </source>
</evidence>
<evidence type="ECO:0000313" key="18">
    <source>
        <dbReference type="Proteomes" id="UP001155034"/>
    </source>
</evidence>
<evidence type="ECO:0000256" key="11">
    <source>
        <dbReference type="ARBA" id="ARBA00032707"/>
    </source>
</evidence>
<dbReference type="Proteomes" id="UP001155027">
    <property type="component" value="Unassembled WGS sequence"/>
</dbReference>
<comment type="caution">
    <text evidence="16">The sequence shown here is derived from an EMBL/GenBank/DDBJ whole genome shotgun (WGS) entry which is preliminary data.</text>
</comment>
<keyword evidence="14" id="KW-0133">Cell shape</keyword>
<evidence type="ECO:0000313" key="17">
    <source>
        <dbReference type="EMBL" id="MCS3953130.1"/>
    </source>
</evidence>
<feature type="transmembrane region" description="Helical" evidence="14">
    <location>
        <begin position="92"/>
        <end position="112"/>
    </location>
</feature>
<keyword evidence="6 14" id="KW-0812">Transmembrane</keyword>
<keyword evidence="7 14" id="KW-0378">Hydrolase</keyword>
<proteinExistence type="inferred from homology"/>
<comment type="similarity">
    <text evidence="2 14">Belongs to the UppP family.</text>
</comment>
<feature type="transmembrane region" description="Helical" evidence="14">
    <location>
        <begin position="124"/>
        <end position="143"/>
    </location>
</feature>
<organism evidence="16 18">
    <name type="scientific">Salinibacter ruber</name>
    <dbReference type="NCBI Taxonomy" id="146919"/>
    <lineage>
        <taxon>Bacteria</taxon>
        <taxon>Pseudomonadati</taxon>
        <taxon>Rhodothermota</taxon>
        <taxon>Rhodothermia</taxon>
        <taxon>Rhodothermales</taxon>
        <taxon>Salinibacteraceae</taxon>
        <taxon>Salinibacter</taxon>
    </lineage>
</organism>
<evidence type="ECO:0000256" key="8">
    <source>
        <dbReference type="ARBA" id="ARBA00022989"/>
    </source>
</evidence>
<evidence type="ECO:0000313" key="16">
    <source>
        <dbReference type="EMBL" id="MCS3864339.1"/>
    </source>
</evidence>
<evidence type="ECO:0000256" key="1">
    <source>
        <dbReference type="ARBA" id="ARBA00004651"/>
    </source>
</evidence>
<comment type="miscellaneous">
    <text evidence="14">Bacitracin is thought to be involved in the inhibition of peptidoglycan synthesis by sequestering undecaprenyl diphosphate, thereby reducing the pool of lipid carrier available.</text>
</comment>
<dbReference type="Proteomes" id="UP001155010">
    <property type="component" value="Unassembled WGS sequence"/>
</dbReference>
<evidence type="ECO:0000256" key="7">
    <source>
        <dbReference type="ARBA" id="ARBA00022801"/>
    </source>
</evidence>
<keyword evidence="14" id="KW-0573">Peptidoglycan synthesis</keyword>
<evidence type="ECO:0000256" key="12">
    <source>
        <dbReference type="ARBA" id="ARBA00032932"/>
    </source>
</evidence>
<gene>
    <name evidence="14" type="primary">uppP</name>
    <name evidence="15" type="ORF">GGP71_001996</name>
    <name evidence="16" type="ORF">GGP82_000885</name>
    <name evidence="17" type="ORF">GGP83_003105</name>
</gene>
<keyword evidence="10 14" id="KW-0046">Antibiotic resistance</keyword>
<reference evidence="16" key="1">
    <citation type="submission" date="2022-08" db="EMBL/GenBank/DDBJ databases">
        <title>Genomic Encyclopedia of Type Strains, Phase V (KMG-V): Genome sequencing to study the core and pangenomes of soil and plant-associated prokaryotes.</title>
        <authorList>
            <person name="Whitman W."/>
        </authorList>
    </citation>
    <scope>NUCLEOTIDE SEQUENCE</scope>
    <source>
        <strain evidence="15">0</strain>
        <strain evidence="16">SP2016B</strain>
        <strain evidence="17">SP2017</strain>
    </source>
</reference>
<feature type="transmembrane region" description="Helical" evidence="14">
    <location>
        <begin position="251"/>
        <end position="269"/>
    </location>
</feature>
<accession>A0A9X2RA63</accession>
<keyword evidence="8 14" id="KW-1133">Transmembrane helix</keyword>
<dbReference type="EMBL" id="JANUAU010000006">
    <property type="protein sequence ID" value="MCS3678066.1"/>
    <property type="molecule type" value="Genomic_DNA"/>
</dbReference>
<feature type="transmembrane region" description="Helical" evidence="14">
    <location>
        <begin position="223"/>
        <end position="244"/>
    </location>
</feature>
<dbReference type="PANTHER" id="PTHR30622:SF2">
    <property type="entry name" value="UNDECAPRENYL-DIPHOSPHATASE"/>
    <property type="match status" value="1"/>
</dbReference>
<evidence type="ECO:0000256" key="13">
    <source>
        <dbReference type="ARBA" id="ARBA00047594"/>
    </source>
</evidence>
<comment type="subcellular location">
    <subcellularLocation>
        <location evidence="1 14">Cell membrane</location>
        <topology evidence="1 14">Multi-pass membrane protein</topology>
    </subcellularLocation>
</comment>
<evidence type="ECO:0000256" key="4">
    <source>
        <dbReference type="ARBA" id="ARBA00021581"/>
    </source>
</evidence>
<evidence type="ECO:0000313" key="15">
    <source>
        <dbReference type="EMBL" id="MCS3678066.1"/>
    </source>
</evidence>
<dbReference type="GO" id="GO:0046677">
    <property type="term" value="P:response to antibiotic"/>
    <property type="evidence" value="ECO:0007669"/>
    <property type="project" value="UniProtKB-UniRule"/>
</dbReference>
<comment type="function">
    <text evidence="14">Catalyzes the dephosphorylation of undecaprenyl diphosphate (UPP). Confers resistance to bacitracin.</text>
</comment>
<evidence type="ECO:0000256" key="5">
    <source>
        <dbReference type="ARBA" id="ARBA00022475"/>
    </source>
</evidence>
<evidence type="ECO:0000256" key="6">
    <source>
        <dbReference type="ARBA" id="ARBA00022692"/>
    </source>
</evidence>
<keyword evidence="14" id="KW-0961">Cell wall biogenesis/degradation</keyword>
<dbReference type="EC" id="3.6.1.27" evidence="3 14"/>